<keyword evidence="2" id="KW-0378">Hydrolase</keyword>
<dbReference type="SUPFAM" id="SSF50630">
    <property type="entry name" value="Acid proteases"/>
    <property type="match status" value="1"/>
</dbReference>
<accession>A0A239EHU4</accession>
<keyword evidence="1" id="KW-0472">Membrane</keyword>
<dbReference type="Proteomes" id="UP000198426">
    <property type="component" value="Unassembled WGS sequence"/>
</dbReference>
<evidence type="ECO:0000313" key="3">
    <source>
        <dbReference type="Proteomes" id="UP000198426"/>
    </source>
</evidence>
<protein>
    <submittedName>
        <fullName evidence="2">Aspartyl protease family protein</fullName>
    </submittedName>
</protein>
<dbReference type="PROSITE" id="PS00141">
    <property type="entry name" value="ASP_PROTEASE"/>
    <property type="match status" value="1"/>
</dbReference>
<dbReference type="AlphaFoldDB" id="A0A239EHU4"/>
<sequence>MSADQTASLIYLMLLGSVIAGYFFLSNRQSIGRSLRQAGLWALIFIGVIVAYGLWGDLRNTLLPQQAVFSEQGRVEVPMGNDGHFHMVLQVNGTPVQFVVDTGATDIVLSQKDAERVGIETDSLPYLGTANTANGRVQTARVRLEEVALGDIRDTNVAAVVNGGEMQGSLLGMAYLNRFAEVTFGGGKMILTR</sequence>
<dbReference type="EMBL" id="FZOY01000002">
    <property type="protein sequence ID" value="SNS44197.1"/>
    <property type="molecule type" value="Genomic_DNA"/>
</dbReference>
<dbReference type="NCBIfam" id="TIGR02281">
    <property type="entry name" value="clan_AA_DTGA"/>
    <property type="match status" value="1"/>
</dbReference>
<keyword evidence="3" id="KW-1185">Reference proteome</keyword>
<keyword evidence="2" id="KW-0645">Protease</keyword>
<dbReference type="OrthoDB" id="7595324at2"/>
<keyword evidence="1" id="KW-0812">Transmembrane</keyword>
<dbReference type="InterPro" id="IPR011969">
    <property type="entry name" value="Clan_AA_Asp_peptidase_C"/>
</dbReference>
<feature type="transmembrane region" description="Helical" evidence="1">
    <location>
        <begin position="6"/>
        <end position="26"/>
    </location>
</feature>
<dbReference type="InterPro" id="IPR034122">
    <property type="entry name" value="Retropepsin-like_bacterial"/>
</dbReference>
<dbReference type="Gene3D" id="2.40.70.10">
    <property type="entry name" value="Acid Proteases"/>
    <property type="match status" value="1"/>
</dbReference>
<evidence type="ECO:0000313" key="2">
    <source>
        <dbReference type="EMBL" id="SNS44197.1"/>
    </source>
</evidence>
<dbReference type="GO" id="GO:0006508">
    <property type="term" value="P:proteolysis"/>
    <property type="evidence" value="ECO:0007669"/>
    <property type="project" value="UniProtKB-KW"/>
</dbReference>
<dbReference type="InterPro" id="IPR001969">
    <property type="entry name" value="Aspartic_peptidase_AS"/>
</dbReference>
<evidence type="ECO:0000256" key="1">
    <source>
        <dbReference type="SAM" id="Phobius"/>
    </source>
</evidence>
<proteinExistence type="predicted"/>
<name>A0A239EHU4_9RHOB</name>
<dbReference type="Pfam" id="PF13975">
    <property type="entry name" value="gag-asp_proteas"/>
    <property type="match status" value="1"/>
</dbReference>
<dbReference type="CDD" id="cd05483">
    <property type="entry name" value="retropepsin_like_bacteria"/>
    <property type="match status" value="1"/>
</dbReference>
<dbReference type="RefSeq" id="WP_089231896.1">
    <property type="nucleotide sequence ID" value="NZ_FZOY01000002.1"/>
</dbReference>
<feature type="transmembrane region" description="Helical" evidence="1">
    <location>
        <begin position="38"/>
        <end position="55"/>
    </location>
</feature>
<gene>
    <name evidence="2" type="ORF">SAMN05421757_102162</name>
</gene>
<dbReference type="InterPro" id="IPR021109">
    <property type="entry name" value="Peptidase_aspartic_dom_sf"/>
</dbReference>
<organism evidence="2 3">
    <name type="scientific">Tropicimonas sediminicola</name>
    <dbReference type="NCBI Taxonomy" id="1031541"/>
    <lineage>
        <taxon>Bacteria</taxon>
        <taxon>Pseudomonadati</taxon>
        <taxon>Pseudomonadota</taxon>
        <taxon>Alphaproteobacteria</taxon>
        <taxon>Rhodobacterales</taxon>
        <taxon>Roseobacteraceae</taxon>
        <taxon>Tropicimonas</taxon>
    </lineage>
</organism>
<keyword evidence="1" id="KW-1133">Transmembrane helix</keyword>
<reference evidence="2 3" key="1">
    <citation type="submission" date="2017-06" db="EMBL/GenBank/DDBJ databases">
        <authorList>
            <person name="Kim H.J."/>
            <person name="Triplett B.A."/>
        </authorList>
    </citation>
    <scope>NUCLEOTIDE SEQUENCE [LARGE SCALE GENOMIC DNA]</scope>
    <source>
        <strain evidence="2 3">DSM 29339</strain>
    </source>
</reference>
<dbReference type="GO" id="GO:0004190">
    <property type="term" value="F:aspartic-type endopeptidase activity"/>
    <property type="evidence" value="ECO:0007669"/>
    <property type="project" value="InterPro"/>
</dbReference>